<feature type="transmembrane region" description="Helical" evidence="5">
    <location>
        <begin position="279"/>
        <end position="298"/>
    </location>
</feature>
<dbReference type="VEuPathDB" id="FungiDB:H257_14314"/>
<feature type="transmembrane region" description="Helical" evidence="5">
    <location>
        <begin position="536"/>
        <end position="554"/>
    </location>
</feature>
<dbReference type="VEuPathDB" id="FungiDB:H257_19475"/>
<dbReference type="Gene3D" id="1.20.1740.10">
    <property type="entry name" value="Amino acid/polyamine transporter I"/>
    <property type="match status" value="2"/>
</dbReference>
<evidence type="ECO:0000313" key="7">
    <source>
        <dbReference type="EMBL" id="RHZ13913.1"/>
    </source>
</evidence>
<dbReference type="Pfam" id="PF00324">
    <property type="entry name" value="AA_permease"/>
    <property type="match status" value="1"/>
</dbReference>
<dbReference type="InterPro" id="IPR050367">
    <property type="entry name" value="APC_superfamily"/>
</dbReference>
<feature type="transmembrane region" description="Helical" evidence="5">
    <location>
        <begin position="73"/>
        <end position="89"/>
    </location>
</feature>
<organism evidence="7 8">
    <name type="scientific">Aphanomyces astaci</name>
    <name type="common">Crayfish plague agent</name>
    <dbReference type="NCBI Taxonomy" id="112090"/>
    <lineage>
        <taxon>Eukaryota</taxon>
        <taxon>Sar</taxon>
        <taxon>Stramenopiles</taxon>
        <taxon>Oomycota</taxon>
        <taxon>Saprolegniomycetes</taxon>
        <taxon>Saprolegniales</taxon>
        <taxon>Verrucalvaceae</taxon>
        <taxon>Aphanomyces</taxon>
    </lineage>
</organism>
<evidence type="ECO:0000256" key="5">
    <source>
        <dbReference type="SAM" id="Phobius"/>
    </source>
</evidence>
<feature type="transmembrane region" description="Helical" evidence="5">
    <location>
        <begin position="217"/>
        <end position="237"/>
    </location>
</feature>
<feature type="transmembrane region" description="Helical" evidence="5">
    <location>
        <begin position="45"/>
        <end position="67"/>
    </location>
</feature>
<sequence length="715" mass="77403">MMGAAYIIYVACVSEVGGKVPGGSYGLARAVLGLYPGFLLSSLELLEYTSFASVSVLYVTEFATTFFNWNNDYQPILWLLFYAVFIFILESRGKYVWWFMLVFVVLCLAPTVLFVCGSLSYVNFQANAILVDDATNETTWATGDISSAFFGILPSTTVGFAGVESLTVVTGFVKDPAVAVPKGTVAAVWTLFVSNIALILVLASLPPGLASCTSTKVATTVHIWAMGIVAVIGGQFYGWNESFSVGFAPFFLAFVMMGAAYIIYVACVSEVGGKVPGGSYGLARAVLGLYPGFLLSSLELLEYTSFASVSVLYVTEFATTFFNWNNDYQPILWLLFYAVFIFILESRGKYVWWFMLVFVVLCLAPTVLFVCGSLSYVNFQANAILVDDATNETTWATGDISSAFFGILPSTTVGFAGVESLTVVTGFVKDPAVAVPKGTVAAVWTLFVSNIALILVLASLPPGLATTSTDEYFLDRGLSLGLGMSSGLSEWLMMPAQMGMAFGFFIPYARLTQAMADSNLLPSCLRLKGQPNTRRAMIVASGFGYLICLVSFYSPKFKQTLQNISILAGTICYAGQTLGFVMLRTTYKIDTAGYTSPYGLVGAYYVWVVFLCLFVSIAGGFQGDSCIAAASTFGFVVVLTMYYVLGCQKSQTVSKEEYTSIFKFSVMKFNKNRSKKTKRRSSGTSQVSGTSMIHAAKIVIAHRSKFESSTKSGGR</sequence>
<evidence type="ECO:0000259" key="6">
    <source>
        <dbReference type="Pfam" id="PF00324"/>
    </source>
</evidence>
<keyword evidence="2 5" id="KW-0812">Transmembrane</keyword>
<proteinExistence type="predicted"/>
<dbReference type="InterPro" id="IPR004841">
    <property type="entry name" value="AA-permease/SLC12A_dom"/>
</dbReference>
<reference evidence="7 8" key="1">
    <citation type="submission" date="2018-08" db="EMBL/GenBank/DDBJ databases">
        <title>Aphanomyces genome sequencing and annotation.</title>
        <authorList>
            <person name="Minardi D."/>
            <person name="Oidtmann B."/>
            <person name="Van Der Giezen M."/>
            <person name="Studholme D.J."/>
        </authorList>
    </citation>
    <scope>NUCLEOTIDE SEQUENCE [LARGE SCALE GENOMIC DNA]</scope>
    <source>
        <strain evidence="7 8">197901</strain>
    </source>
</reference>
<keyword evidence="4 5" id="KW-0472">Membrane</keyword>
<dbReference type="EMBL" id="QUTE01010403">
    <property type="protein sequence ID" value="RHZ13913.1"/>
    <property type="molecule type" value="Genomic_DNA"/>
</dbReference>
<name>A0A397F4T9_APHAT</name>
<keyword evidence="3 5" id="KW-1133">Transmembrane helix</keyword>
<evidence type="ECO:0000256" key="2">
    <source>
        <dbReference type="ARBA" id="ARBA00022692"/>
    </source>
</evidence>
<comment type="caution">
    <text evidence="7">The sequence shown here is derived from an EMBL/GenBank/DDBJ whole genome shotgun (WGS) entry which is preliminary data.</text>
</comment>
<feature type="transmembrane region" description="Helical" evidence="5">
    <location>
        <begin position="328"/>
        <end position="344"/>
    </location>
</feature>
<feature type="domain" description="Amino acid permease/ SLC12A" evidence="6">
    <location>
        <begin position="244"/>
        <end position="646"/>
    </location>
</feature>
<feature type="transmembrane region" description="Helical" evidence="5">
    <location>
        <begin position="351"/>
        <end position="377"/>
    </location>
</feature>
<feature type="transmembrane region" description="Helical" evidence="5">
    <location>
        <begin position="627"/>
        <end position="645"/>
    </location>
</feature>
<feature type="transmembrane region" description="Helical" evidence="5">
    <location>
        <begin position="243"/>
        <end position="267"/>
    </location>
</feature>
<feature type="transmembrane region" description="Helical" evidence="5">
    <location>
        <begin position="598"/>
        <end position="621"/>
    </location>
</feature>
<feature type="transmembrane region" description="Helical" evidence="5">
    <location>
        <begin position="491"/>
        <end position="509"/>
    </location>
</feature>
<feature type="transmembrane region" description="Helical" evidence="5">
    <location>
        <begin position="96"/>
        <end position="122"/>
    </location>
</feature>
<feature type="transmembrane region" description="Helical" evidence="5">
    <location>
        <begin position="566"/>
        <end position="586"/>
    </location>
</feature>
<evidence type="ECO:0000313" key="8">
    <source>
        <dbReference type="Proteomes" id="UP000266196"/>
    </source>
</evidence>
<dbReference type="AlphaFoldDB" id="A0A397F4T9"/>
<feature type="transmembrane region" description="Helical" evidence="5">
    <location>
        <begin position="403"/>
        <end position="428"/>
    </location>
</feature>
<dbReference type="PANTHER" id="PTHR42770:SF7">
    <property type="entry name" value="MEMBRANE PROTEIN"/>
    <property type="match status" value="1"/>
</dbReference>
<feature type="transmembrane region" description="Helical" evidence="5">
    <location>
        <begin position="440"/>
        <end position="460"/>
    </location>
</feature>
<dbReference type="GO" id="GO:0016020">
    <property type="term" value="C:membrane"/>
    <property type="evidence" value="ECO:0007669"/>
    <property type="project" value="UniProtKB-SubCell"/>
</dbReference>
<protein>
    <recommendedName>
        <fullName evidence="6">Amino acid permease/ SLC12A domain-containing protein</fullName>
    </recommendedName>
</protein>
<evidence type="ECO:0000256" key="3">
    <source>
        <dbReference type="ARBA" id="ARBA00022989"/>
    </source>
</evidence>
<dbReference type="Proteomes" id="UP000266196">
    <property type="component" value="Unassembled WGS sequence"/>
</dbReference>
<evidence type="ECO:0000256" key="1">
    <source>
        <dbReference type="ARBA" id="ARBA00004141"/>
    </source>
</evidence>
<evidence type="ECO:0000256" key="4">
    <source>
        <dbReference type="ARBA" id="ARBA00023136"/>
    </source>
</evidence>
<comment type="subcellular location">
    <subcellularLocation>
        <location evidence="1">Membrane</location>
        <topology evidence="1">Multi-pass membrane protein</topology>
    </subcellularLocation>
</comment>
<feature type="transmembrane region" description="Helical" evidence="5">
    <location>
        <begin position="186"/>
        <end position="205"/>
    </location>
</feature>
<accession>A0A397F4T9</accession>
<gene>
    <name evidence="7" type="ORF">DYB31_005219</name>
</gene>
<dbReference type="PANTHER" id="PTHR42770">
    <property type="entry name" value="AMINO ACID TRANSPORTER-RELATED"/>
    <property type="match status" value="1"/>
</dbReference>
<dbReference type="GO" id="GO:0055085">
    <property type="term" value="P:transmembrane transport"/>
    <property type="evidence" value="ECO:0007669"/>
    <property type="project" value="InterPro"/>
</dbReference>